<organism evidence="1 2">
    <name type="scientific">Dyella choica</name>
    <dbReference type="NCBI Taxonomy" id="1927959"/>
    <lineage>
        <taxon>Bacteria</taxon>
        <taxon>Pseudomonadati</taxon>
        <taxon>Pseudomonadota</taxon>
        <taxon>Gammaproteobacteria</taxon>
        <taxon>Lysobacterales</taxon>
        <taxon>Rhodanobacteraceae</taxon>
        <taxon>Dyella</taxon>
    </lineage>
</organism>
<gene>
    <name evidence="1" type="ORF">EKH80_12815</name>
</gene>
<name>A0A432M558_9GAMM</name>
<reference evidence="1 2" key="1">
    <citation type="submission" date="2018-12" db="EMBL/GenBank/DDBJ databases">
        <title>Dyella dinghuensis sp. nov. DHOA06 and Dyella choica sp. nov. 4M-K27, isolated from forest soil.</title>
        <authorList>
            <person name="Qiu L.-H."/>
            <person name="Gao Z.-H."/>
        </authorList>
    </citation>
    <scope>NUCLEOTIDE SEQUENCE [LARGE SCALE GENOMIC DNA]</scope>
    <source>
        <strain evidence="1 2">4M-K27</strain>
    </source>
</reference>
<sequence>MLKFLRRVQIFFLPIEEEIVERKANGVPFHFLILFPCFQLGASIVNRGGLRIGFYLRRNVISFSFGSHFQWKVRGLDLARRTCLELAIFRACLSPIGSIG</sequence>
<dbReference type="RefSeq" id="WP_126685151.1">
    <property type="nucleotide sequence ID" value="NZ_RYYV01000008.1"/>
</dbReference>
<accession>A0A432M558</accession>
<evidence type="ECO:0000313" key="2">
    <source>
        <dbReference type="Proteomes" id="UP000274358"/>
    </source>
</evidence>
<proteinExistence type="predicted"/>
<protein>
    <submittedName>
        <fullName evidence="1">Uncharacterized protein</fullName>
    </submittedName>
</protein>
<dbReference type="Proteomes" id="UP000274358">
    <property type="component" value="Unassembled WGS sequence"/>
</dbReference>
<dbReference type="EMBL" id="RYYV01000008">
    <property type="protein sequence ID" value="RUL74955.1"/>
    <property type="molecule type" value="Genomic_DNA"/>
</dbReference>
<dbReference type="AlphaFoldDB" id="A0A432M558"/>
<evidence type="ECO:0000313" key="1">
    <source>
        <dbReference type="EMBL" id="RUL74955.1"/>
    </source>
</evidence>
<comment type="caution">
    <text evidence="1">The sequence shown here is derived from an EMBL/GenBank/DDBJ whole genome shotgun (WGS) entry which is preliminary data.</text>
</comment>
<keyword evidence="2" id="KW-1185">Reference proteome</keyword>